<evidence type="ECO:0000313" key="2">
    <source>
        <dbReference type="EMBL" id="TBL77384.1"/>
    </source>
</evidence>
<dbReference type="GO" id="GO:0005737">
    <property type="term" value="C:cytoplasm"/>
    <property type="evidence" value="ECO:0007669"/>
    <property type="project" value="TreeGrafter"/>
</dbReference>
<dbReference type="EMBL" id="SIRE01000012">
    <property type="protein sequence ID" value="TBL77384.1"/>
    <property type="molecule type" value="Genomic_DNA"/>
</dbReference>
<dbReference type="PANTHER" id="PTHR48079">
    <property type="entry name" value="PROTEIN YEEZ"/>
    <property type="match status" value="1"/>
</dbReference>
<dbReference type="RefSeq" id="WP_131014775.1">
    <property type="nucleotide sequence ID" value="NZ_SIRE01000012.1"/>
</dbReference>
<gene>
    <name evidence="2" type="ORF">EYB31_18080</name>
</gene>
<feature type="domain" description="NAD-dependent epimerase/dehydratase" evidence="1">
    <location>
        <begin position="3"/>
        <end position="215"/>
    </location>
</feature>
<dbReference type="Gene3D" id="3.40.50.720">
    <property type="entry name" value="NAD(P)-binding Rossmann-like Domain"/>
    <property type="match status" value="1"/>
</dbReference>
<sequence>MRIFVTGATGFIGSAVVSELLGAGHEVMGLARSDEAANSLLKAGAFVHRGSLEDLESLRSGAEAADGVIHTAFNHDFADMAGAGLMDRRAVQTFGAVLAGSGRPLVVTSVIAHLPPGRIGTEEDAPDVNTAGKHRIASEEEALSLASQDVRVSVLRLPPSVHGDGDRGGFVPALIHAARRTGAAAYVGEGANRWSAVHRLDAARLFRLAFEAAPAGSKLHAIGEEGVSIREIAAVIGRRLDLPVVSKSLEAAPGHFGWLAHFASQNIQASSMLTQERLGWKPEHADLLSDLEGDYYFKS</sequence>
<dbReference type="OrthoDB" id="9807212at2"/>
<evidence type="ECO:0000313" key="3">
    <source>
        <dbReference type="Proteomes" id="UP000293142"/>
    </source>
</evidence>
<dbReference type="CDD" id="cd05262">
    <property type="entry name" value="SDR_a7"/>
    <property type="match status" value="1"/>
</dbReference>
<proteinExistence type="predicted"/>
<dbReference type="InterPro" id="IPR001509">
    <property type="entry name" value="Epimerase_deHydtase"/>
</dbReference>
<accession>A0A4Q9DR48</accession>
<name>A0A4Q9DR48_9BACL</name>
<dbReference type="InterPro" id="IPR051783">
    <property type="entry name" value="NAD(P)-dependent_oxidoreduct"/>
</dbReference>
<protein>
    <submittedName>
        <fullName evidence="2">SDR family oxidoreductase</fullName>
    </submittedName>
</protein>
<dbReference type="Pfam" id="PF01370">
    <property type="entry name" value="Epimerase"/>
    <property type="match status" value="1"/>
</dbReference>
<comment type="caution">
    <text evidence="2">The sequence shown here is derived from an EMBL/GenBank/DDBJ whole genome shotgun (WGS) entry which is preliminary data.</text>
</comment>
<dbReference type="PANTHER" id="PTHR48079:SF6">
    <property type="entry name" value="NAD(P)-BINDING DOMAIN-CONTAINING PROTEIN-RELATED"/>
    <property type="match status" value="1"/>
</dbReference>
<reference evidence="2 3" key="1">
    <citation type="submission" date="2019-02" db="EMBL/GenBank/DDBJ databases">
        <title>Paenibacillus sp. nov., isolated from surface-sterilized tissue of Thalictrum simplex L.</title>
        <authorList>
            <person name="Tuo L."/>
        </authorList>
    </citation>
    <scope>NUCLEOTIDE SEQUENCE [LARGE SCALE GENOMIC DNA]</scope>
    <source>
        <strain evidence="2 3">N2SHLJ1</strain>
    </source>
</reference>
<dbReference type="InterPro" id="IPR036291">
    <property type="entry name" value="NAD(P)-bd_dom_sf"/>
</dbReference>
<keyword evidence="3" id="KW-1185">Reference proteome</keyword>
<dbReference type="GO" id="GO:0004029">
    <property type="term" value="F:aldehyde dehydrogenase (NAD+) activity"/>
    <property type="evidence" value="ECO:0007669"/>
    <property type="project" value="TreeGrafter"/>
</dbReference>
<dbReference type="Proteomes" id="UP000293142">
    <property type="component" value="Unassembled WGS sequence"/>
</dbReference>
<dbReference type="AlphaFoldDB" id="A0A4Q9DR48"/>
<evidence type="ECO:0000259" key="1">
    <source>
        <dbReference type="Pfam" id="PF01370"/>
    </source>
</evidence>
<dbReference type="SUPFAM" id="SSF51735">
    <property type="entry name" value="NAD(P)-binding Rossmann-fold domains"/>
    <property type="match status" value="1"/>
</dbReference>
<organism evidence="2 3">
    <name type="scientific">Paenibacillus thalictri</name>
    <dbReference type="NCBI Taxonomy" id="2527873"/>
    <lineage>
        <taxon>Bacteria</taxon>
        <taxon>Bacillati</taxon>
        <taxon>Bacillota</taxon>
        <taxon>Bacilli</taxon>
        <taxon>Bacillales</taxon>
        <taxon>Paenibacillaceae</taxon>
        <taxon>Paenibacillus</taxon>
    </lineage>
</organism>